<comment type="caution">
    <text evidence="7">The sequence shown here is derived from an EMBL/GenBank/DDBJ whole genome shotgun (WGS) entry which is preliminary data.</text>
</comment>
<dbReference type="AlphaFoldDB" id="A0A133PJ37"/>
<organism evidence="7">
    <name type="scientific">Peptoniphilus harei</name>
    <dbReference type="NCBI Taxonomy" id="54005"/>
    <lineage>
        <taxon>Bacteria</taxon>
        <taxon>Bacillati</taxon>
        <taxon>Bacillota</taxon>
        <taxon>Tissierellia</taxon>
        <taxon>Tissierellales</taxon>
        <taxon>Peptoniphilaceae</taxon>
        <taxon>Peptoniphilus</taxon>
    </lineage>
</organism>
<evidence type="ECO:0000256" key="4">
    <source>
        <dbReference type="HAMAP-Rule" id="MF_00636"/>
    </source>
</evidence>
<evidence type="ECO:0000256" key="3">
    <source>
        <dbReference type="ARBA" id="ARBA00023134"/>
    </source>
</evidence>
<dbReference type="SUPFAM" id="SSF52540">
    <property type="entry name" value="P-loop containing nucleoside triphosphate hydrolases"/>
    <property type="match status" value="1"/>
</dbReference>
<dbReference type="InterPro" id="IPR053930">
    <property type="entry name" value="RapZ-like_N"/>
</dbReference>
<dbReference type="InterPro" id="IPR005337">
    <property type="entry name" value="RapZ-like"/>
</dbReference>
<dbReference type="RefSeq" id="WP_060800709.1">
    <property type="nucleotide sequence ID" value="NZ_CABJAL010000006.1"/>
</dbReference>
<proteinExistence type="inferred from homology"/>
<evidence type="ECO:0000259" key="6">
    <source>
        <dbReference type="Pfam" id="PF22740"/>
    </source>
</evidence>
<evidence type="ECO:0000259" key="5">
    <source>
        <dbReference type="Pfam" id="PF03668"/>
    </source>
</evidence>
<dbReference type="NCBIfam" id="NF003828">
    <property type="entry name" value="PRK05416.1"/>
    <property type="match status" value="1"/>
</dbReference>
<keyword evidence="1 4" id="KW-0547">Nucleotide-binding</keyword>
<dbReference type="EMBL" id="LRQE01000042">
    <property type="protein sequence ID" value="KXA28540.1"/>
    <property type="molecule type" value="Genomic_DNA"/>
</dbReference>
<dbReference type="GO" id="GO:0005525">
    <property type="term" value="F:GTP binding"/>
    <property type="evidence" value="ECO:0007669"/>
    <property type="project" value="UniProtKB-UniRule"/>
</dbReference>
<dbReference type="PANTHER" id="PTHR30448">
    <property type="entry name" value="RNASE ADAPTER PROTEIN RAPZ"/>
    <property type="match status" value="1"/>
</dbReference>
<accession>A0A133PJ37</accession>
<dbReference type="InterPro" id="IPR027417">
    <property type="entry name" value="P-loop_NTPase"/>
</dbReference>
<evidence type="ECO:0000256" key="1">
    <source>
        <dbReference type="ARBA" id="ARBA00022741"/>
    </source>
</evidence>
<feature type="domain" description="RapZ-like N-terminal" evidence="5">
    <location>
        <begin position="1"/>
        <end position="153"/>
    </location>
</feature>
<gene>
    <name evidence="7" type="ORF">HMPREF3229_01778</name>
</gene>
<dbReference type="Proteomes" id="UP000070174">
    <property type="component" value="Unassembled WGS sequence"/>
</dbReference>
<dbReference type="PATRIC" id="fig|54005.3.peg.1739"/>
<protein>
    <submittedName>
        <fullName evidence="7">Uncharacterized protein</fullName>
    </submittedName>
</protein>
<evidence type="ECO:0000256" key="2">
    <source>
        <dbReference type="ARBA" id="ARBA00022840"/>
    </source>
</evidence>
<dbReference type="Pfam" id="PF03668">
    <property type="entry name" value="RapZ-like_N"/>
    <property type="match status" value="1"/>
</dbReference>
<feature type="binding site" evidence="4">
    <location>
        <begin position="8"/>
        <end position="15"/>
    </location>
    <ligand>
        <name>ATP</name>
        <dbReference type="ChEBI" id="CHEBI:30616"/>
    </ligand>
</feature>
<reference evidence="7 8" key="1">
    <citation type="submission" date="2016-01" db="EMBL/GenBank/DDBJ databases">
        <authorList>
            <person name="Oliw E.H."/>
        </authorList>
    </citation>
    <scope>NUCLEOTIDE SEQUENCE [LARGE SCALE GENOMIC DNA]</scope>
    <source>
        <strain evidence="7 8">CMW7756A</strain>
    </source>
</reference>
<sequence>MEIIIITGMSGSGKSYALDVFEDLGYYAMDNLAPALLPKFCNIALDAKSKNFEKVAAVVDMRSGELFNDFYSAYEELKGMNLKIRLLFLYADMETIIARYKELRRPHPMNRSIVDGYNFEEATLSKIKESADFVIDTTGLSTKNLRKQLMAFVSYDEKDNFAIEVTSFGFKSGILKDADLVFDVRFLPNPFYIKELKDLNGNTEEVKSFVMKWDVTREFIDKTVDLLKFLIPNYMAEQKRVLTIGIGCTGGFHRSVAIAEEIGRILKEEYKSTYVTHRDMEKNLWKKR</sequence>
<dbReference type="Pfam" id="PF22740">
    <property type="entry name" value="PapZ_C"/>
    <property type="match status" value="1"/>
</dbReference>
<dbReference type="HAMAP" id="MF_00636">
    <property type="entry name" value="RapZ_like"/>
    <property type="match status" value="1"/>
</dbReference>
<dbReference type="PANTHER" id="PTHR30448:SF0">
    <property type="entry name" value="RNASE ADAPTER PROTEIN RAPZ"/>
    <property type="match status" value="1"/>
</dbReference>
<keyword evidence="3 4" id="KW-0342">GTP-binding</keyword>
<dbReference type="PIRSF" id="PIRSF005052">
    <property type="entry name" value="P-loopkin"/>
    <property type="match status" value="1"/>
</dbReference>
<feature type="domain" description="RapZ C-terminal" evidence="6">
    <location>
        <begin position="162"/>
        <end position="281"/>
    </location>
</feature>
<dbReference type="InterPro" id="IPR053931">
    <property type="entry name" value="RapZ_C"/>
</dbReference>
<evidence type="ECO:0000313" key="7">
    <source>
        <dbReference type="EMBL" id="KXA28540.1"/>
    </source>
</evidence>
<keyword evidence="2 4" id="KW-0067">ATP-binding</keyword>
<dbReference type="GO" id="GO:0005524">
    <property type="term" value="F:ATP binding"/>
    <property type="evidence" value="ECO:0007669"/>
    <property type="project" value="UniProtKB-UniRule"/>
</dbReference>
<name>A0A133PJ37_9FIRM</name>
<evidence type="ECO:0000313" key="8">
    <source>
        <dbReference type="Proteomes" id="UP000070174"/>
    </source>
</evidence>
<feature type="binding site" evidence="4">
    <location>
        <begin position="60"/>
        <end position="63"/>
    </location>
    <ligand>
        <name>GTP</name>
        <dbReference type="ChEBI" id="CHEBI:37565"/>
    </ligand>
</feature>
<dbReference type="Gene3D" id="3.40.50.300">
    <property type="entry name" value="P-loop containing nucleotide triphosphate hydrolases"/>
    <property type="match status" value="1"/>
</dbReference>